<comment type="caution">
    <text evidence="2">The sequence shown here is derived from an EMBL/GenBank/DDBJ whole genome shotgun (WGS) entry which is preliminary data.</text>
</comment>
<dbReference type="AlphaFoldDB" id="A0A5C6A3X0"/>
<gene>
    <name evidence="2" type="ORF">Pla100_37990</name>
</gene>
<proteinExistence type="predicted"/>
<keyword evidence="3" id="KW-1185">Reference proteome</keyword>
<dbReference type="RefSeq" id="WP_146579140.1">
    <property type="nucleotide sequence ID" value="NZ_SJPM01000008.1"/>
</dbReference>
<evidence type="ECO:0000313" key="2">
    <source>
        <dbReference type="EMBL" id="TWT94189.1"/>
    </source>
</evidence>
<organism evidence="2 3">
    <name type="scientific">Neorhodopirellula pilleata</name>
    <dbReference type="NCBI Taxonomy" id="2714738"/>
    <lineage>
        <taxon>Bacteria</taxon>
        <taxon>Pseudomonadati</taxon>
        <taxon>Planctomycetota</taxon>
        <taxon>Planctomycetia</taxon>
        <taxon>Pirellulales</taxon>
        <taxon>Pirellulaceae</taxon>
        <taxon>Neorhodopirellula</taxon>
    </lineage>
</organism>
<dbReference type="OrthoDB" id="258268at2"/>
<accession>A0A5C6A3X0</accession>
<evidence type="ECO:0000313" key="3">
    <source>
        <dbReference type="Proteomes" id="UP000316213"/>
    </source>
</evidence>
<sequence length="245" mass="26938">MPTEPSPADLPRVDAPFAEQTLEVAPGPRARTVKLISGEVVDVPANWELLPPGDAGVTRRVKAAGPTWTMKEKKGRKSFSQGLWADAQQIDQARASMEATRSTASYAKAQVNAKKRREVKQNEYVEDFHAAVVAFLNFDPVYSAMAVRFATAVTNHATPVGSGTVARTQRIPIERRAESAVIAWMRHQTTGYDDMAIARVKGERREVRRQLAAQSRKLLAKYRSGAPDAIKQCPLARALRSTSVD</sequence>
<dbReference type="InterPro" id="IPR018744">
    <property type="entry name" value="DUF2293"/>
</dbReference>
<reference evidence="2 3" key="1">
    <citation type="submission" date="2019-02" db="EMBL/GenBank/DDBJ databases">
        <title>Deep-cultivation of Planctomycetes and their phenomic and genomic characterization uncovers novel biology.</title>
        <authorList>
            <person name="Wiegand S."/>
            <person name="Jogler M."/>
            <person name="Boedeker C."/>
            <person name="Pinto D."/>
            <person name="Vollmers J."/>
            <person name="Rivas-Marin E."/>
            <person name="Kohn T."/>
            <person name="Peeters S.H."/>
            <person name="Heuer A."/>
            <person name="Rast P."/>
            <person name="Oberbeckmann S."/>
            <person name="Bunk B."/>
            <person name="Jeske O."/>
            <person name="Meyerdierks A."/>
            <person name="Storesund J.E."/>
            <person name="Kallscheuer N."/>
            <person name="Luecker S."/>
            <person name="Lage O.M."/>
            <person name="Pohl T."/>
            <person name="Merkel B.J."/>
            <person name="Hornburger P."/>
            <person name="Mueller R.-W."/>
            <person name="Bruemmer F."/>
            <person name="Labrenz M."/>
            <person name="Spormann A.M."/>
            <person name="Op Den Camp H."/>
            <person name="Overmann J."/>
            <person name="Amann R."/>
            <person name="Jetten M.S.M."/>
            <person name="Mascher T."/>
            <person name="Medema M.H."/>
            <person name="Devos D.P."/>
            <person name="Kaster A.-K."/>
            <person name="Ovreas L."/>
            <person name="Rohde M."/>
            <person name="Galperin M.Y."/>
            <person name="Jogler C."/>
        </authorList>
    </citation>
    <scope>NUCLEOTIDE SEQUENCE [LARGE SCALE GENOMIC DNA]</scope>
    <source>
        <strain evidence="2 3">Pla100</strain>
    </source>
</reference>
<evidence type="ECO:0000259" key="1">
    <source>
        <dbReference type="Pfam" id="PF10056"/>
    </source>
</evidence>
<protein>
    <recommendedName>
        <fullName evidence="1">DUF2293 domain-containing protein</fullName>
    </recommendedName>
</protein>
<name>A0A5C6A3X0_9BACT</name>
<dbReference type="Proteomes" id="UP000316213">
    <property type="component" value="Unassembled WGS sequence"/>
</dbReference>
<feature type="domain" description="DUF2293" evidence="1">
    <location>
        <begin position="139"/>
        <end position="223"/>
    </location>
</feature>
<dbReference type="Pfam" id="PF10056">
    <property type="entry name" value="DUF2293"/>
    <property type="match status" value="1"/>
</dbReference>
<dbReference type="EMBL" id="SJPM01000008">
    <property type="protein sequence ID" value="TWT94189.1"/>
    <property type="molecule type" value="Genomic_DNA"/>
</dbReference>